<proteinExistence type="predicted"/>
<dbReference type="CDD" id="cd06579">
    <property type="entry name" value="TM_PBP1_transp_AraH_like"/>
    <property type="match status" value="1"/>
</dbReference>
<feature type="transmembrane region" description="Helical" evidence="6">
    <location>
        <begin position="103"/>
        <end position="125"/>
    </location>
</feature>
<evidence type="ECO:0000256" key="4">
    <source>
        <dbReference type="ARBA" id="ARBA00022989"/>
    </source>
</evidence>
<evidence type="ECO:0000256" key="5">
    <source>
        <dbReference type="ARBA" id="ARBA00023136"/>
    </source>
</evidence>
<evidence type="ECO:0000256" key="6">
    <source>
        <dbReference type="SAM" id="Phobius"/>
    </source>
</evidence>
<evidence type="ECO:0000313" key="7">
    <source>
        <dbReference type="EMBL" id="SNT23175.1"/>
    </source>
</evidence>
<feature type="transmembrane region" description="Helical" evidence="6">
    <location>
        <begin position="49"/>
        <end position="70"/>
    </location>
</feature>
<feature type="transmembrane region" description="Helical" evidence="6">
    <location>
        <begin position="172"/>
        <end position="192"/>
    </location>
</feature>
<keyword evidence="3 6" id="KW-0812">Transmembrane</keyword>
<keyword evidence="4 6" id="KW-1133">Transmembrane helix</keyword>
<dbReference type="Proteomes" id="UP000198440">
    <property type="component" value="Unassembled WGS sequence"/>
</dbReference>
<keyword evidence="5 6" id="KW-0472">Membrane</keyword>
<feature type="transmembrane region" description="Helical" evidence="6">
    <location>
        <begin position="76"/>
        <end position="96"/>
    </location>
</feature>
<sequence>MAITGTTRKTSAGIGRETLVRWAPLLVLLVLCAFFALMEPRFLSTRNFARILIAASPALMVAIGVTFIIIMGSIDLSMEGTVSVSAVAFAFCFLWLGGTLASWAWLAIPIAMLVGAALGFINGLIHVKLKIPSFMASLAMGFVGTGLAMVLTGGDRIRIEDELFRALLTERILNFPLMVYVAGIFLLIAWFIQTRTTLGRNFYAVGGGEDLAIASGLNVNRVRIMGFTLAGVFFAVGALLAVGRIGIAETATGNNFMFLSITAVVVGGTALWGGIGGVWNTLVGVLIVFVIGNGMVVIGLPGYVQDAVLGLLVILAVILSTDRKSISFVK</sequence>
<evidence type="ECO:0000256" key="3">
    <source>
        <dbReference type="ARBA" id="ARBA00022692"/>
    </source>
</evidence>
<dbReference type="GO" id="GO:0005886">
    <property type="term" value="C:plasma membrane"/>
    <property type="evidence" value="ECO:0007669"/>
    <property type="project" value="UniProtKB-SubCell"/>
</dbReference>
<feature type="transmembrane region" description="Helical" evidence="6">
    <location>
        <begin position="224"/>
        <end position="243"/>
    </location>
</feature>
<dbReference type="PANTHER" id="PTHR32196">
    <property type="entry name" value="ABC TRANSPORTER PERMEASE PROTEIN YPHD-RELATED-RELATED"/>
    <property type="match status" value="1"/>
</dbReference>
<dbReference type="RefSeq" id="WP_245823348.1">
    <property type="nucleotide sequence ID" value="NZ_FZON01000075.1"/>
</dbReference>
<reference evidence="7 8" key="1">
    <citation type="submission" date="2017-06" db="EMBL/GenBank/DDBJ databases">
        <authorList>
            <person name="Kim H.J."/>
            <person name="Triplett B.A."/>
        </authorList>
    </citation>
    <scope>NUCLEOTIDE SEQUENCE [LARGE SCALE GENOMIC DNA]</scope>
    <source>
        <strain evidence="7 8">DSM 11445</strain>
    </source>
</reference>
<feature type="transmembrane region" description="Helical" evidence="6">
    <location>
        <begin position="131"/>
        <end position="151"/>
    </location>
</feature>
<feature type="transmembrane region" description="Helical" evidence="6">
    <location>
        <begin position="307"/>
        <end position="326"/>
    </location>
</feature>
<gene>
    <name evidence="7" type="ORF">SAMN04488078_10752</name>
</gene>
<organism evidence="7 8">
    <name type="scientific">Antarctobacter heliothermus</name>
    <dbReference type="NCBI Taxonomy" id="74033"/>
    <lineage>
        <taxon>Bacteria</taxon>
        <taxon>Pseudomonadati</taxon>
        <taxon>Pseudomonadota</taxon>
        <taxon>Alphaproteobacteria</taxon>
        <taxon>Rhodobacterales</taxon>
        <taxon>Roseobacteraceae</taxon>
        <taxon>Antarctobacter</taxon>
    </lineage>
</organism>
<dbReference type="Pfam" id="PF02653">
    <property type="entry name" value="BPD_transp_2"/>
    <property type="match status" value="1"/>
</dbReference>
<comment type="subcellular location">
    <subcellularLocation>
        <location evidence="1">Cell membrane</location>
        <topology evidence="1">Multi-pass membrane protein</topology>
    </subcellularLocation>
</comment>
<protein>
    <submittedName>
        <fullName evidence="7">Ribose transport system permease protein</fullName>
    </submittedName>
</protein>
<evidence type="ECO:0000256" key="2">
    <source>
        <dbReference type="ARBA" id="ARBA00022475"/>
    </source>
</evidence>
<dbReference type="AlphaFoldDB" id="A0A239KYS3"/>
<dbReference type="EMBL" id="FZON01000075">
    <property type="protein sequence ID" value="SNT23175.1"/>
    <property type="molecule type" value="Genomic_DNA"/>
</dbReference>
<name>A0A239KYS3_9RHOB</name>
<accession>A0A239KYS3</accession>
<keyword evidence="2" id="KW-1003">Cell membrane</keyword>
<evidence type="ECO:0000313" key="8">
    <source>
        <dbReference type="Proteomes" id="UP000198440"/>
    </source>
</evidence>
<dbReference type="InterPro" id="IPR001851">
    <property type="entry name" value="ABC_transp_permease"/>
</dbReference>
<evidence type="ECO:0000256" key="1">
    <source>
        <dbReference type="ARBA" id="ARBA00004651"/>
    </source>
</evidence>
<dbReference type="GO" id="GO:0022857">
    <property type="term" value="F:transmembrane transporter activity"/>
    <property type="evidence" value="ECO:0007669"/>
    <property type="project" value="InterPro"/>
</dbReference>
<feature type="transmembrane region" description="Helical" evidence="6">
    <location>
        <begin position="19"/>
        <end position="37"/>
    </location>
</feature>